<dbReference type="InterPro" id="IPR019349">
    <property type="entry name" value="Ribosomal_mS35_mit"/>
</dbReference>
<organism evidence="2 3">
    <name type="scientific">Sinanodonta woodiana</name>
    <name type="common">Chinese pond mussel</name>
    <name type="synonym">Anodonta woodiana</name>
    <dbReference type="NCBI Taxonomy" id="1069815"/>
    <lineage>
        <taxon>Eukaryota</taxon>
        <taxon>Metazoa</taxon>
        <taxon>Spiralia</taxon>
        <taxon>Lophotrochozoa</taxon>
        <taxon>Mollusca</taxon>
        <taxon>Bivalvia</taxon>
        <taxon>Autobranchia</taxon>
        <taxon>Heteroconchia</taxon>
        <taxon>Palaeoheterodonta</taxon>
        <taxon>Unionida</taxon>
        <taxon>Unionoidea</taxon>
        <taxon>Unionidae</taxon>
        <taxon>Unioninae</taxon>
        <taxon>Sinanodonta</taxon>
    </lineage>
</organism>
<protein>
    <recommendedName>
        <fullName evidence="1">Small ribosomal subunit protein mS35 mitochondrial conserved domain-containing protein</fullName>
    </recommendedName>
</protein>
<accession>A0ABD3XAS5</accession>
<gene>
    <name evidence="2" type="ORF">ACJMK2_028906</name>
</gene>
<feature type="domain" description="Small ribosomal subunit protein mS35 mitochondrial conserved" evidence="1">
    <location>
        <begin position="205"/>
        <end position="273"/>
    </location>
</feature>
<dbReference type="Pfam" id="PF10213">
    <property type="entry name" value="MRP-S28"/>
    <property type="match status" value="1"/>
</dbReference>
<comment type="caution">
    <text evidence="2">The sequence shown here is derived from an EMBL/GenBank/DDBJ whole genome shotgun (WGS) entry which is preliminary data.</text>
</comment>
<keyword evidence="3" id="KW-1185">Reference proteome</keyword>
<proteinExistence type="predicted"/>
<dbReference type="EMBL" id="JBJQND010000003">
    <property type="protein sequence ID" value="KAL3882573.1"/>
    <property type="molecule type" value="Genomic_DNA"/>
</dbReference>
<evidence type="ECO:0000259" key="1">
    <source>
        <dbReference type="Pfam" id="PF10213"/>
    </source>
</evidence>
<reference evidence="2 3" key="1">
    <citation type="submission" date="2024-11" db="EMBL/GenBank/DDBJ databases">
        <title>Chromosome-level genome assembly of the freshwater bivalve Anodonta woodiana.</title>
        <authorList>
            <person name="Chen X."/>
        </authorList>
    </citation>
    <scope>NUCLEOTIDE SEQUENCE [LARGE SCALE GENOMIC DNA]</scope>
    <source>
        <strain evidence="2">MN2024</strain>
        <tissue evidence="2">Gills</tissue>
    </source>
</reference>
<dbReference type="AlphaFoldDB" id="A0ABD3XAS5"/>
<sequence length="387" mass="45607">MSAISLRSWLSCRLRKLFGDNHFGCIYNRPYLTSTNLQNVQENTDRKYVKYEDEIVEKETEKFRVFEIPGLKRVQKERWIQYKKREFEAQPRFKQMLPDQDWTKIWPGPATFKWSVVPFPVRQGFIPRPTIGDGVPPGKYANTELIKIPNFLHLTPAHIQQHCQAIKKFCTPWPAGLESDQKCHKHFPLEVVTQDYCFSGSSVRDARARSVTVQFKLSDLDFDYHARDKFIRLVGPRYNKNTDEVTLTADRCPLKTQNYDFIVYLLTALYHESWTVELWEKEKTLDDMEKYFWDLNASRKTILKLLKQIHTIEKNLKLSSNVKALPYMPENPSEENVLALKEVQSYKEAVTDLFNEDETKKNLKKYKEAVRTLLNIPTKNISISQRQ</sequence>
<dbReference type="PANTHER" id="PTHR13490:SF0">
    <property type="entry name" value="SMALL RIBOSOMAL SUBUNIT PROTEIN MS35"/>
    <property type="match status" value="1"/>
</dbReference>
<evidence type="ECO:0000313" key="3">
    <source>
        <dbReference type="Proteomes" id="UP001634394"/>
    </source>
</evidence>
<dbReference type="Proteomes" id="UP001634394">
    <property type="component" value="Unassembled WGS sequence"/>
</dbReference>
<dbReference type="InterPro" id="IPR039848">
    <property type="entry name" value="Ribosomal_mS35_mt"/>
</dbReference>
<name>A0ABD3XAS5_SINWO</name>
<dbReference type="PANTHER" id="PTHR13490">
    <property type="entry name" value="MITOCHONDRIAL 28S RIBOSOMAL PROTEIN S28"/>
    <property type="match status" value="1"/>
</dbReference>
<evidence type="ECO:0000313" key="2">
    <source>
        <dbReference type="EMBL" id="KAL3882573.1"/>
    </source>
</evidence>